<dbReference type="GO" id="GO:0042941">
    <property type="term" value="P:D-alanine transmembrane transport"/>
    <property type="evidence" value="ECO:0007669"/>
    <property type="project" value="TreeGrafter"/>
</dbReference>
<proteinExistence type="predicted"/>
<dbReference type="GO" id="GO:0016887">
    <property type="term" value="F:ATP hydrolysis activity"/>
    <property type="evidence" value="ECO:0007669"/>
    <property type="project" value="InterPro"/>
</dbReference>
<reference evidence="5 6" key="1">
    <citation type="submission" date="2020-08" db="EMBL/GenBank/DDBJ databases">
        <authorList>
            <person name="Liu C."/>
            <person name="Sun Q."/>
        </authorList>
    </citation>
    <scope>NUCLEOTIDE SEQUENCE [LARGE SCALE GENOMIC DNA]</scope>
    <source>
        <strain evidence="5 6">NSJ-61</strain>
    </source>
</reference>
<dbReference type="GO" id="GO:0005886">
    <property type="term" value="C:plasma membrane"/>
    <property type="evidence" value="ECO:0007669"/>
    <property type="project" value="TreeGrafter"/>
</dbReference>
<evidence type="ECO:0000256" key="3">
    <source>
        <dbReference type="ARBA" id="ARBA00022840"/>
    </source>
</evidence>
<dbReference type="CDD" id="cd03219">
    <property type="entry name" value="ABC_Mj1267_LivG_branched"/>
    <property type="match status" value="1"/>
</dbReference>
<dbReference type="GO" id="GO:0015808">
    <property type="term" value="P:L-alanine transport"/>
    <property type="evidence" value="ECO:0007669"/>
    <property type="project" value="TreeGrafter"/>
</dbReference>
<dbReference type="GO" id="GO:0015192">
    <property type="term" value="F:L-phenylalanine transmembrane transporter activity"/>
    <property type="evidence" value="ECO:0007669"/>
    <property type="project" value="TreeGrafter"/>
</dbReference>
<evidence type="ECO:0000259" key="4">
    <source>
        <dbReference type="PROSITE" id="PS50893"/>
    </source>
</evidence>
<name>A0A7G9GP39_9FIRM</name>
<dbReference type="AlphaFoldDB" id="A0A7G9GP39"/>
<dbReference type="GO" id="GO:0005304">
    <property type="term" value="F:L-valine transmembrane transporter activity"/>
    <property type="evidence" value="ECO:0007669"/>
    <property type="project" value="TreeGrafter"/>
</dbReference>
<keyword evidence="6" id="KW-1185">Reference proteome</keyword>
<evidence type="ECO:0000313" key="5">
    <source>
        <dbReference type="EMBL" id="QNM12571.1"/>
    </source>
</evidence>
<dbReference type="InterPro" id="IPR027417">
    <property type="entry name" value="P-loop_NTPase"/>
</dbReference>
<keyword evidence="3 5" id="KW-0067">ATP-binding</keyword>
<evidence type="ECO:0000313" key="6">
    <source>
        <dbReference type="Proteomes" id="UP000515856"/>
    </source>
</evidence>
<dbReference type="InterPro" id="IPR003593">
    <property type="entry name" value="AAA+_ATPase"/>
</dbReference>
<evidence type="ECO:0000256" key="1">
    <source>
        <dbReference type="ARBA" id="ARBA00022448"/>
    </source>
</evidence>
<dbReference type="GO" id="GO:0005524">
    <property type="term" value="F:ATP binding"/>
    <property type="evidence" value="ECO:0007669"/>
    <property type="project" value="UniProtKB-KW"/>
</dbReference>
<dbReference type="EMBL" id="CP060636">
    <property type="protein sequence ID" value="QNM12571.1"/>
    <property type="molecule type" value="Genomic_DNA"/>
</dbReference>
<dbReference type="SMART" id="SM00382">
    <property type="entry name" value="AAA"/>
    <property type="match status" value="1"/>
</dbReference>
<evidence type="ECO:0000256" key="2">
    <source>
        <dbReference type="ARBA" id="ARBA00022741"/>
    </source>
</evidence>
<dbReference type="GO" id="GO:1903806">
    <property type="term" value="P:L-isoleucine import across plasma membrane"/>
    <property type="evidence" value="ECO:0007669"/>
    <property type="project" value="TreeGrafter"/>
</dbReference>
<dbReference type="RefSeq" id="WP_117452883.1">
    <property type="nucleotide sequence ID" value="NZ_CP060636.1"/>
</dbReference>
<dbReference type="Proteomes" id="UP000515856">
    <property type="component" value="Chromosome"/>
</dbReference>
<dbReference type="InterPro" id="IPR003439">
    <property type="entry name" value="ABC_transporter-like_ATP-bd"/>
</dbReference>
<keyword evidence="2" id="KW-0547">Nucleotide-binding</keyword>
<dbReference type="InterPro" id="IPR032823">
    <property type="entry name" value="BCA_ABC_TP_C"/>
</dbReference>
<dbReference type="Pfam" id="PF00005">
    <property type="entry name" value="ABC_tran"/>
    <property type="match status" value="1"/>
</dbReference>
<sequence length="258" mass="29116">MPLLSVKKLTKNFDGLCANSNVNMEINEGELVGLIGPNGAGKTTLFNMLTGVYVPSEGTIEFEKDGKAVKLNGVKPYKITAMGLARTFQNIRLFKEMTVLDNVLIAMNKDVKYGTITALLRLPAFYKEEEKMRKKAMELLKIFHLEDKKDELASNLPYGEQRRLEIARAMATNPKLLFLDEPAAGMNPQETAELTNLIRFIRDEFHISILLIEHDMSLVMNLCERIYVLDYGKIIASGVPEEIKTNKRVIEAYLGEEI</sequence>
<dbReference type="SUPFAM" id="SSF52540">
    <property type="entry name" value="P-loop containing nucleoside triphosphate hydrolases"/>
    <property type="match status" value="1"/>
</dbReference>
<organism evidence="5 6">
    <name type="scientific">[Eubacterium] hominis</name>
    <dbReference type="NCBI Taxonomy" id="2764325"/>
    <lineage>
        <taxon>Bacteria</taxon>
        <taxon>Bacillati</taxon>
        <taxon>Bacillota</taxon>
        <taxon>Erysipelotrichia</taxon>
        <taxon>Erysipelotrichales</taxon>
        <taxon>Erysipelotrichaceae</taxon>
        <taxon>Amedibacillus</taxon>
    </lineage>
</organism>
<dbReference type="Gene3D" id="3.40.50.300">
    <property type="entry name" value="P-loop containing nucleotide triphosphate hydrolases"/>
    <property type="match status" value="1"/>
</dbReference>
<dbReference type="InterPro" id="IPR051120">
    <property type="entry name" value="ABC_AA/LPS_Transport"/>
</dbReference>
<feature type="domain" description="ABC transporter" evidence="4">
    <location>
        <begin position="4"/>
        <end position="256"/>
    </location>
</feature>
<protein>
    <submittedName>
        <fullName evidence="5">ABC transporter ATP-binding protein</fullName>
    </submittedName>
</protein>
<dbReference type="FunFam" id="3.40.50.300:FF:000421">
    <property type="entry name" value="Branched-chain amino acid ABC transporter ATP-binding protein"/>
    <property type="match status" value="1"/>
</dbReference>
<accession>A0A7G9GP39</accession>
<dbReference type="PANTHER" id="PTHR45772">
    <property type="entry name" value="CONSERVED COMPONENT OF ABC TRANSPORTER FOR NATURAL AMINO ACIDS-RELATED"/>
    <property type="match status" value="1"/>
</dbReference>
<dbReference type="PROSITE" id="PS50893">
    <property type="entry name" value="ABC_TRANSPORTER_2"/>
    <property type="match status" value="1"/>
</dbReference>
<dbReference type="Pfam" id="PF12399">
    <property type="entry name" value="BCA_ABC_TP_C"/>
    <property type="match status" value="1"/>
</dbReference>
<keyword evidence="1" id="KW-0813">Transport</keyword>
<gene>
    <name evidence="5" type="ORF">H9Q80_01015</name>
</gene>
<dbReference type="GO" id="GO:0015188">
    <property type="term" value="F:L-isoleucine transmembrane transporter activity"/>
    <property type="evidence" value="ECO:0007669"/>
    <property type="project" value="TreeGrafter"/>
</dbReference>
<dbReference type="GO" id="GO:1903805">
    <property type="term" value="P:L-valine import across plasma membrane"/>
    <property type="evidence" value="ECO:0007669"/>
    <property type="project" value="TreeGrafter"/>
</dbReference>
<dbReference type="PANTHER" id="PTHR45772:SF7">
    <property type="entry name" value="AMINO ACID ABC TRANSPORTER ATP-BINDING PROTEIN"/>
    <property type="match status" value="1"/>
</dbReference>
<dbReference type="KEGG" id="ehn:H9Q80_01015"/>